<evidence type="ECO:0000313" key="1">
    <source>
        <dbReference type="EMBL" id="GAH37069.1"/>
    </source>
</evidence>
<accession>X1G698</accession>
<feature type="non-terminal residue" evidence="1">
    <location>
        <position position="1"/>
    </location>
</feature>
<name>X1G698_9ZZZZ</name>
<organism evidence="1">
    <name type="scientific">marine sediment metagenome</name>
    <dbReference type="NCBI Taxonomy" id="412755"/>
    <lineage>
        <taxon>unclassified sequences</taxon>
        <taxon>metagenomes</taxon>
        <taxon>ecological metagenomes</taxon>
    </lineage>
</organism>
<comment type="caution">
    <text evidence="1">The sequence shown here is derived from an EMBL/GenBank/DDBJ whole genome shotgun (WGS) entry which is preliminary data.</text>
</comment>
<gene>
    <name evidence="1" type="ORF">S03H2_24291</name>
</gene>
<protein>
    <submittedName>
        <fullName evidence="1">Uncharacterized protein</fullName>
    </submittedName>
</protein>
<sequence>TGELTVLRATHNVIERPSNCCIDNLKVHAVCKTDFNDRGVEALCLGDNFEFLGNKGTEDTALPTENYVWLYPYVCQADGYPIKIWVSVTASIGGNCWHGFAIYDASLNFLCRTYAQLHGRGCTLYEWIFKAPHVKLEEGKTYYFAVWGGNYGAQICTKGTSTFKMRNDVHWSNSPNWPSPFVPQYETGSQPEPLWHVIL</sequence>
<proteinExistence type="predicted"/>
<feature type="non-terminal residue" evidence="1">
    <location>
        <position position="199"/>
    </location>
</feature>
<dbReference type="AlphaFoldDB" id="X1G698"/>
<reference evidence="1" key="1">
    <citation type="journal article" date="2014" name="Front. Microbiol.">
        <title>High frequency of phylogenetically diverse reductive dehalogenase-homologous genes in deep subseafloor sedimentary metagenomes.</title>
        <authorList>
            <person name="Kawai M."/>
            <person name="Futagami T."/>
            <person name="Toyoda A."/>
            <person name="Takaki Y."/>
            <person name="Nishi S."/>
            <person name="Hori S."/>
            <person name="Arai W."/>
            <person name="Tsubouchi T."/>
            <person name="Morono Y."/>
            <person name="Uchiyama I."/>
            <person name="Ito T."/>
            <person name="Fujiyama A."/>
            <person name="Inagaki F."/>
            <person name="Takami H."/>
        </authorList>
    </citation>
    <scope>NUCLEOTIDE SEQUENCE</scope>
    <source>
        <strain evidence="1">Expedition CK06-06</strain>
    </source>
</reference>
<dbReference type="EMBL" id="BARU01013460">
    <property type="protein sequence ID" value="GAH37069.1"/>
    <property type="molecule type" value="Genomic_DNA"/>
</dbReference>